<evidence type="ECO:0000256" key="4">
    <source>
        <dbReference type="ARBA" id="ARBA00022989"/>
    </source>
</evidence>
<dbReference type="InterPro" id="IPR050833">
    <property type="entry name" value="Poly_Biosynth_Transport"/>
</dbReference>
<sequence>MLWNSAGSITRLGCNYMLSIVVVWLSRGFDAAGVLTLAVAVSNLVTPFADFRLRTLQVTDVKGERSSGAYVGLRIATTALAFAAGAVYALATTALDAFPVIILYLIYSLAANFIEVLHAIDQRHRRMDYIGRSYMMQGLLSFTGFCLGLWLTNSLEVAVGLMAVATIAIGVLYDAPRAALFEPLRPQIDIRPALRILAGLLPLVIAQVCSSAVLVIPRQYLAATSGESDLGIYNSIAAPVLLVQTGAAFVYGPLMGEFAEKFQTDKRGAMRLLRKTTLLLLAVTGLIALVLLLVGEPLLELVFGPEILPHVGLLQPTLLCTIMTAFAWFMNDLLLALRDYTASFVGNALAALTTLALSTTIVDAFGMNGISWMGVIAYGIAVLSLLAFLMRDYRRLEA</sequence>
<feature type="transmembrane region" description="Helical" evidence="6">
    <location>
        <begin position="32"/>
        <end position="51"/>
    </location>
</feature>
<comment type="caution">
    <text evidence="7">The sequence shown here is derived from an EMBL/GenBank/DDBJ whole genome shotgun (WGS) entry which is preliminary data.</text>
</comment>
<dbReference type="OrthoDB" id="3246647at2"/>
<keyword evidence="8" id="KW-1185">Reference proteome</keyword>
<dbReference type="Proteomes" id="UP000271272">
    <property type="component" value="Unassembled WGS sequence"/>
</dbReference>
<gene>
    <name evidence="7" type="ORF">EII10_11755</name>
</gene>
<organism evidence="7 8">
    <name type="scientific">Actinomyces bowdenii</name>
    <dbReference type="NCBI Taxonomy" id="131109"/>
    <lineage>
        <taxon>Bacteria</taxon>
        <taxon>Bacillati</taxon>
        <taxon>Actinomycetota</taxon>
        <taxon>Actinomycetes</taxon>
        <taxon>Actinomycetales</taxon>
        <taxon>Actinomycetaceae</taxon>
        <taxon>Actinomyces</taxon>
    </lineage>
</organism>
<feature type="transmembrane region" description="Helical" evidence="6">
    <location>
        <begin position="342"/>
        <end position="364"/>
    </location>
</feature>
<evidence type="ECO:0000256" key="6">
    <source>
        <dbReference type="SAM" id="Phobius"/>
    </source>
</evidence>
<evidence type="ECO:0000256" key="3">
    <source>
        <dbReference type="ARBA" id="ARBA00022692"/>
    </source>
</evidence>
<evidence type="ECO:0000256" key="1">
    <source>
        <dbReference type="ARBA" id="ARBA00004651"/>
    </source>
</evidence>
<feature type="transmembrane region" description="Helical" evidence="6">
    <location>
        <begin position="277"/>
        <end position="295"/>
    </location>
</feature>
<evidence type="ECO:0000256" key="5">
    <source>
        <dbReference type="ARBA" id="ARBA00023136"/>
    </source>
</evidence>
<keyword evidence="2" id="KW-1003">Cell membrane</keyword>
<name>A0A3P1UQ12_9ACTO</name>
<accession>A0A3P1UQ12</accession>
<dbReference type="EMBL" id="RQZC01000030">
    <property type="protein sequence ID" value="RRD23668.1"/>
    <property type="molecule type" value="Genomic_DNA"/>
</dbReference>
<feature type="transmembrane region" description="Helical" evidence="6">
    <location>
        <begin position="157"/>
        <end position="175"/>
    </location>
</feature>
<dbReference type="PANTHER" id="PTHR30250">
    <property type="entry name" value="PST FAMILY PREDICTED COLANIC ACID TRANSPORTER"/>
    <property type="match status" value="1"/>
</dbReference>
<proteinExistence type="predicted"/>
<dbReference type="AlphaFoldDB" id="A0A3P1UQ12"/>
<feature type="transmembrane region" description="Helical" evidence="6">
    <location>
        <begin position="307"/>
        <end position="330"/>
    </location>
</feature>
<feature type="transmembrane region" description="Helical" evidence="6">
    <location>
        <begin position="196"/>
        <end position="216"/>
    </location>
</feature>
<reference evidence="7 8" key="1">
    <citation type="submission" date="2018-11" db="EMBL/GenBank/DDBJ databases">
        <title>Genomes From Bacteria Associated with the Canine Oral Cavity: a Test Case for Automated Genome-Based Taxonomic Assignment.</title>
        <authorList>
            <person name="Coil D.A."/>
            <person name="Jospin G."/>
            <person name="Darling A.E."/>
            <person name="Wallis C."/>
            <person name="Davis I.J."/>
            <person name="Harris S."/>
            <person name="Eisen J.A."/>
            <person name="Holcombe L.J."/>
            <person name="O'Flynn C."/>
        </authorList>
    </citation>
    <scope>NUCLEOTIDE SEQUENCE [LARGE SCALE GENOMIC DNA]</scope>
    <source>
        <strain evidence="7 8">OH5050</strain>
    </source>
</reference>
<feature type="transmembrane region" description="Helical" evidence="6">
    <location>
        <begin position="236"/>
        <end position="256"/>
    </location>
</feature>
<keyword evidence="5 6" id="KW-0472">Membrane</keyword>
<dbReference type="PANTHER" id="PTHR30250:SF11">
    <property type="entry name" value="O-ANTIGEN TRANSPORTER-RELATED"/>
    <property type="match status" value="1"/>
</dbReference>
<feature type="transmembrane region" description="Helical" evidence="6">
    <location>
        <begin position="370"/>
        <end position="390"/>
    </location>
</feature>
<feature type="transmembrane region" description="Helical" evidence="6">
    <location>
        <begin position="9"/>
        <end position="26"/>
    </location>
</feature>
<feature type="transmembrane region" description="Helical" evidence="6">
    <location>
        <begin position="97"/>
        <end position="117"/>
    </location>
</feature>
<feature type="transmembrane region" description="Helical" evidence="6">
    <location>
        <begin position="129"/>
        <end position="151"/>
    </location>
</feature>
<protein>
    <submittedName>
        <fullName evidence="7">Polysaccharide biosynthesis protein</fullName>
    </submittedName>
</protein>
<comment type="subcellular location">
    <subcellularLocation>
        <location evidence="1">Cell membrane</location>
        <topology evidence="1">Multi-pass membrane protein</topology>
    </subcellularLocation>
</comment>
<keyword evidence="4 6" id="KW-1133">Transmembrane helix</keyword>
<evidence type="ECO:0000256" key="2">
    <source>
        <dbReference type="ARBA" id="ARBA00022475"/>
    </source>
</evidence>
<evidence type="ECO:0000313" key="8">
    <source>
        <dbReference type="Proteomes" id="UP000271272"/>
    </source>
</evidence>
<dbReference type="GO" id="GO:0005886">
    <property type="term" value="C:plasma membrane"/>
    <property type="evidence" value="ECO:0007669"/>
    <property type="project" value="UniProtKB-SubCell"/>
</dbReference>
<feature type="transmembrane region" description="Helical" evidence="6">
    <location>
        <begin position="71"/>
        <end position="91"/>
    </location>
</feature>
<keyword evidence="3 6" id="KW-0812">Transmembrane</keyword>
<evidence type="ECO:0000313" key="7">
    <source>
        <dbReference type="EMBL" id="RRD23668.1"/>
    </source>
</evidence>